<gene>
    <name evidence="2" type="ORF">VTK73DRAFT_9825</name>
</gene>
<feature type="region of interest" description="Disordered" evidence="1">
    <location>
        <begin position="47"/>
        <end position="73"/>
    </location>
</feature>
<comment type="caution">
    <text evidence="2">The sequence shown here is derived from an EMBL/GenBank/DDBJ whole genome shotgun (WGS) entry which is preliminary data.</text>
</comment>
<dbReference type="EMBL" id="JAZHXJ010000086">
    <property type="protein sequence ID" value="KAL1875764.1"/>
    <property type="molecule type" value="Genomic_DNA"/>
</dbReference>
<evidence type="ECO:0000256" key="1">
    <source>
        <dbReference type="SAM" id="MobiDB-lite"/>
    </source>
</evidence>
<organism evidence="2 3">
    <name type="scientific">Phialemonium thermophilum</name>
    <dbReference type="NCBI Taxonomy" id="223376"/>
    <lineage>
        <taxon>Eukaryota</taxon>
        <taxon>Fungi</taxon>
        <taxon>Dikarya</taxon>
        <taxon>Ascomycota</taxon>
        <taxon>Pezizomycotina</taxon>
        <taxon>Sordariomycetes</taxon>
        <taxon>Sordariomycetidae</taxon>
        <taxon>Cephalothecales</taxon>
        <taxon>Cephalothecaceae</taxon>
        <taxon>Phialemonium</taxon>
    </lineage>
</organism>
<reference evidence="2 3" key="1">
    <citation type="journal article" date="2024" name="Commun. Biol.">
        <title>Comparative genomic analysis of thermophilic fungi reveals convergent evolutionary adaptations and gene losses.</title>
        <authorList>
            <person name="Steindorff A.S."/>
            <person name="Aguilar-Pontes M.V."/>
            <person name="Robinson A.J."/>
            <person name="Andreopoulos B."/>
            <person name="LaButti K."/>
            <person name="Kuo A."/>
            <person name="Mondo S."/>
            <person name="Riley R."/>
            <person name="Otillar R."/>
            <person name="Haridas S."/>
            <person name="Lipzen A."/>
            <person name="Grimwood J."/>
            <person name="Schmutz J."/>
            <person name="Clum A."/>
            <person name="Reid I.D."/>
            <person name="Moisan M.C."/>
            <person name="Butler G."/>
            <person name="Nguyen T.T.M."/>
            <person name="Dewar K."/>
            <person name="Conant G."/>
            <person name="Drula E."/>
            <person name="Henrissat B."/>
            <person name="Hansel C."/>
            <person name="Singer S."/>
            <person name="Hutchinson M.I."/>
            <person name="de Vries R.P."/>
            <person name="Natvig D.O."/>
            <person name="Powell A.J."/>
            <person name="Tsang A."/>
            <person name="Grigoriev I.V."/>
        </authorList>
    </citation>
    <scope>NUCLEOTIDE SEQUENCE [LARGE SCALE GENOMIC DNA]</scope>
    <source>
        <strain evidence="2 3">ATCC 24622</strain>
    </source>
</reference>
<accession>A0ABR3XJH5</accession>
<dbReference type="Proteomes" id="UP001586593">
    <property type="component" value="Unassembled WGS sequence"/>
</dbReference>
<evidence type="ECO:0000313" key="3">
    <source>
        <dbReference type="Proteomes" id="UP001586593"/>
    </source>
</evidence>
<evidence type="ECO:0000313" key="2">
    <source>
        <dbReference type="EMBL" id="KAL1875764.1"/>
    </source>
</evidence>
<sequence>MGPSRTKRNDATVWMHIPAWDTSRPETWSYGPQETHALNIFPPGREQREAAVAPSSSSQPYRSPLVLDVNVNS</sequence>
<name>A0ABR3XJH5_9PEZI</name>
<protein>
    <submittedName>
        <fullName evidence="2">Uncharacterized protein</fullName>
    </submittedName>
</protein>
<proteinExistence type="predicted"/>
<keyword evidence="3" id="KW-1185">Reference proteome</keyword>